<dbReference type="GO" id="GO:0003677">
    <property type="term" value="F:DNA binding"/>
    <property type="evidence" value="ECO:0007669"/>
    <property type="project" value="InterPro"/>
</dbReference>
<name>A0A135YVQ3_9FIRM</name>
<feature type="domain" description="HTH cro/C1-type" evidence="1">
    <location>
        <begin position="13"/>
        <end position="70"/>
    </location>
</feature>
<dbReference type="EMBL" id="LSQZ01000022">
    <property type="protein sequence ID" value="KXI13486.1"/>
    <property type="molecule type" value="Genomic_DNA"/>
</dbReference>
<dbReference type="AlphaFoldDB" id="A0A135YVQ3"/>
<proteinExistence type="predicted"/>
<dbReference type="STRING" id="1261.HMPREF3195_00729"/>
<accession>A0A135YVQ3</accession>
<gene>
    <name evidence="2" type="ORF">HMPREF3195_00729</name>
</gene>
<reference evidence="2 3" key="1">
    <citation type="submission" date="2016-02" db="EMBL/GenBank/DDBJ databases">
        <authorList>
            <person name="Wen L."/>
            <person name="He K."/>
            <person name="Yang H."/>
        </authorList>
    </citation>
    <scope>NUCLEOTIDE SEQUENCE [LARGE SCALE GENOMIC DNA]</scope>
    <source>
        <strain evidence="2 3">MJR8628A</strain>
    </source>
</reference>
<dbReference type="Pfam" id="PF13443">
    <property type="entry name" value="HTH_26"/>
    <property type="match status" value="1"/>
</dbReference>
<dbReference type="Proteomes" id="UP000070326">
    <property type="component" value="Unassembled WGS sequence"/>
</dbReference>
<dbReference type="InterPro" id="IPR010982">
    <property type="entry name" value="Lambda_DNA-bd_dom_sf"/>
</dbReference>
<evidence type="ECO:0000259" key="1">
    <source>
        <dbReference type="Pfam" id="PF13443"/>
    </source>
</evidence>
<protein>
    <recommendedName>
        <fullName evidence="1">HTH cro/C1-type domain-containing protein</fullName>
    </recommendedName>
</protein>
<dbReference type="PATRIC" id="fig|1261.5.peg.735"/>
<organism evidence="2 3">
    <name type="scientific">Peptostreptococcus anaerobius</name>
    <dbReference type="NCBI Taxonomy" id="1261"/>
    <lineage>
        <taxon>Bacteria</taxon>
        <taxon>Bacillati</taxon>
        <taxon>Bacillota</taxon>
        <taxon>Clostridia</taxon>
        <taxon>Peptostreptococcales</taxon>
        <taxon>Peptostreptococcaceae</taxon>
        <taxon>Peptostreptococcus</taxon>
    </lineage>
</organism>
<comment type="caution">
    <text evidence="2">The sequence shown here is derived from an EMBL/GenBank/DDBJ whole genome shotgun (WGS) entry which is preliminary data.</text>
</comment>
<evidence type="ECO:0000313" key="3">
    <source>
        <dbReference type="Proteomes" id="UP000070326"/>
    </source>
</evidence>
<evidence type="ECO:0000313" key="2">
    <source>
        <dbReference type="EMBL" id="KXI13486.1"/>
    </source>
</evidence>
<sequence length="76" mass="8697">MRGNYMKVSYNGLWKILIDKNMNKKELTEVCELSPATVSKMGRGEFVSMDVLYRIGTKLDADFGDMVSIIRESKDE</sequence>
<dbReference type="InterPro" id="IPR001387">
    <property type="entry name" value="Cro/C1-type_HTH"/>
</dbReference>
<dbReference type="SUPFAM" id="SSF47413">
    <property type="entry name" value="lambda repressor-like DNA-binding domains"/>
    <property type="match status" value="1"/>
</dbReference>